<evidence type="ECO:0000313" key="18">
    <source>
        <dbReference type="Proteomes" id="UP000257039"/>
    </source>
</evidence>
<dbReference type="InterPro" id="IPR036775">
    <property type="entry name" value="DNA_pol_Y-fam_lit_finger_sf"/>
</dbReference>
<keyword evidence="6 15" id="KW-0548">Nucleotidyltransferase</keyword>
<evidence type="ECO:0000256" key="13">
    <source>
        <dbReference type="ARBA" id="ARBA00023204"/>
    </source>
</evidence>
<keyword evidence="10 15" id="KW-0460">Magnesium</keyword>
<sequence>MHESQDRKIIHIDADCFFAAVEIRENPKLVGRPVAVGGSPERRGVIATCNYEARQFGVHSAMASAKALQLCPGLIILKPRMSLYQQVSQQLRMIFFEYTDRVEPLSLDEAYLDVSLSQLCRGSATLIAQAIRQKVWEREQLTVSAGVAPNKFLAKIASDWQKPDGLFVISPEQINDFILKLPVAKLPGVGKVTAKKMHQLGVTSCEDLQQVSTAKLKQYFGVFGERLYLLARGIDQRPVQPLRRRKSLSVEHTFSQDLPDLDAVQQSMPSLYEALCKRLERSLDEGYEMNKRFVKLKFSDFTQTTYEERWLAHDTSQLSVVAFQSLAEYAFKRGEGKAVRLIGIGVGLRDRSQDCGEQLVLF</sequence>
<keyword evidence="7 15" id="KW-0235">DNA replication</keyword>
<feature type="binding site" evidence="15">
    <location>
        <position position="108"/>
    </location>
    <ligand>
        <name>Mg(2+)</name>
        <dbReference type="ChEBI" id="CHEBI:18420"/>
    </ligand>
</feature>
<dbReference type="FunFam" id="3.40.1170.60:FF:000001">
    <property type="entry name" value="DNA polymerase IV"/>
    <property type="match status" value="1"/>
</dbReference>
<evidence type="ECO:0000313" key="17">
    <source>
        <dbReference type="EMBL" id="RDH45304.1"/>
    </source>
</evidence>
<reference evidence="17 18" key="1">
    <citation type="submission" date="2017-04" db="EMBL/GenBank/DDBJ databases">
        <title>Draft genome sequence of Zooshikella ganghwensis VG4 isolated from Red Sea sediments.</title>
        <authorList>
            <person name="Rehman Z."/>
            <person name="Alam I."/>
            <person name="Kamau A."/>
            <person name="Bajic V."/>
            <person name="Leiknes T."/>
        </authorList>
    </citation>
    <scope>NUCLEOTIDE SEQUENCE [LARGE SCALE GENOMIC DNA]</scope>
    <source>
        <strain evidence="17 18">VG4</strain>
    </source>
</reference>
<dbReference type="Gene3D" id="3.30.70.270">
    <property type="match status" value="1"/>
</dbReference>
<keyword evidence="11 15" id="KW-0239">DNA-directed DNA polymerase</keyword>
<evidence type="ECO:0000256" key="3">
    <source>
        <dbReference type="ARBA" id="ARBA00022457"/>
    </source>
</evidence>
<dbReference type="CDD" id="cd03586">
    <property type="entry name" value="PolY_Pol_IV_kappa"/>
    <property type="match status" value="1"/>
</dbReference>
<evidence type="ECO:0000256" key="5">
    <source>
        <dbReference type="ARBA" id="ARBA00022679"/>
    </source>
</evidence>
<gene>
    <name evidence="15" type="primary">dinB</name>
    <name evidence="17" type="ORF">B9G39_18640</name>
</gene>
<dbReference type="Gene3D" id="3.30.1490.100">
    <property type="entry name" value="DNA polymerase, Y-family, little finger domain"/>
    <property type="match status" value="1"/>
</dbReference>
<dbReference type="Gene3D" id="1.10.150.20">
    <property type="entry name" value="5' to 3' exonuclease, C-terminal subdomain"/>
    <property type="match status" value="1"/>
</dbReference>
<comment type="catalytic activity">
    <reaction evidence="14 15">
        <text>DNA(n) + a 2'-deoxyribonucleoside 5'-triphosphate = DNA(n+1) + diphosphate</text>
        <dbReference type="Rhea" id="RHEA:22508"/>
        <dbReference type="Rhea" id="RHEA-COMP:17339"/>
        <dbReference type="Rhea" id="RHEA-COMP:17340"/>
        <dbReference type="ChEBI" id="CHEBI:33019"/>
        <dbReference type="ChEBI" id="CHEBI:61560"/>
        <dbReference type="ChEBI" id="CHEBI:173112"/>
        <dbReference type="EC" id="2.7.7.7"/>
    </reaction>
</comment>
<dbReference type="FunFam" id="1.10.150.20:FF:000019">
    <property type="entry name" value="DNA polymerase IV"/>
    <property type="match status" value="1"/>
</dbReference>
<keyword evidence="3 15" id="KW-0515">Mutator protein</keyword>
<feature type="binding site" evidence="15">
    <location>
        <position position="13"/>
    </location>
    <ligand>
        <name>Mg(2+)</name>
        <dbReference type="ChEBI" id="CHEBI:18420"/>
    </ligand>
</feature>
<keyword evidence="8 15" id="KW-0479">Metal-binding</keyword>
<dbReference type="GO" id="GO:0005829">
    <property type="term" value="C:cytosol"/>
    <property type="evidence" value="ECO:0007669"/>
    <property type="project" value="TreeGrafter"/>
</dbReference>
<evidence type="ECO:0000256" key="4">
    <source>
        <dbReference type="ARBA" id="ARBA00022490"/>
    </source>
</evidence>
<dbReference type="GO" id="GO:0003684">
    <property type="term" value="F:damaged DNA binding"/>
    <property type="evidence" value="ECO:0007669"/>
    <property type="project" value="InterPro"/>
</dbReference>
<dbReference type="InterPro" id="IPR001126">
    <property type="entry name" value="UmuC"/>
</dbReference>
<evidence type="ECO:0000256" key="2">
    <source>
        <dbReference type="ARBA" id="ARBA00010945"/>
    </source>
</evidence>
<dbReference type="PROSITE" id="PS50173">
    <property type="entry name" value="UMUC"/>
    <property type="match status" value="1"/>
</dbReference>
<keyword evidence="9 15" id="KW-0227">DNA damage</keyword>
<evidence type="ECO:0000256" key="9">
    <source>
        <dbReference type="ARBA" id="ARBA00022763"/>
    </source>
</evidence>
<evidence type="ECO:0000256" key="14">
    <source>
        <dbReference type="ARBA" id="ARBA00049244"/>
    </source>
</evidence>
<evidence type="ECO:0000256" key="8">
    <source>
        <dbReference type="ARBA" id="ARBA00022723"/>
    </source>
</evidence>
<dbReference type="GO" id="GO:0000287">
    <property type="term" value="F:magnesium ion binding"/>
    <property type="evidence" value="ECO:0007669"/>
    <property type="project" value="UniProtKB-UniRule"/>
</dbReference>
<feature type="site" description="Substrate discrimination" evidence="15">
    <location>
        <position position="18"/>
    </location>
</feature>
<evidence type="ECO:0000256" key="6">
    <source>
        <dbReference type="ARBA" id="ARBA00022695"/>
    </source>
</evidence>
<proteinExistence type="inferred from homology"/>
<keyword evidence="12 15" id="KW-0238">DNA-binding</keyword>
<dbReference type="EC" id="2.7.7.7" evidence="15"/>
<accession>A0A4P9VSF5</accession>
<dbReference type="InterPro" id="IPR053848">
    <property type="entry name" value="IMS_HHH_1"/>
</dbReference>
<comment type="subunit">
    <text evidence="15">Monomer.</text>
</comment>
<comment type="similarity">
    <text evidence="2 15">Belongs to the DNA polymerase type-Y family.</text>
</comment>
<keyword evidence="13 15" id="KW-0234">DNA repair</keyword>
<dbReference type="InterPro" id="IPR043502">
    <property type="entry name" value="DNA/RNA_pol_sf"/>
</dbReference>
<dbReference type="Pfam" id="PF00817">
    <property type="entry name" value="IMS"/>
    <property type="match status" value="1"/>
</dbReference>
<evidence type="ECO:0000256" key="10">
    <source>
        <dbReference type="ARBA" id="ARBA00022842"/>
    </source>
</evidence>
<keyword evidence="4 15" id="KW-0963">Cytoplasm</keyword>
<comment type="function">
    <text evidence="15">Poorly processive, error-prone DNA polymerase involved in untargeted mutagenesis. Copies undamaged DNA at stalled replication forks, which arise in vivo from mismatched or misaligned primer ends. These misaligned primers can be extended by PolIV. Exhibits no 3'-5' exonuclease (proofreading) activity. May be involved in translesional synthesis, in conjunction with the beta clamp from PolIII.</text>
</comment>
<evidence type="ECO:0000256" key="7">
    <source>
        <dbReference type="ARBA" id="ARBA00022705"/>
    </source>
</evidence>
<dbReference type="PANTHER" id="PTHR11076">
    <property type="entry name" value="DNA REPAIR POLYMERASE UMUC / TRANSFERASE FAMILY MEMBER"/>
    <property type="match status" value="1"/>
</dbReference>
<dbReference type="GO" id="GO:0003887">
    <property type="term" value="F:DNA-directed DNA polymerase activity"/>
    <property type="evidence" value="ECO:0007669"/>
    <property type="project" value="UniProtKB-UniRule"/>
</dbReference>
<feature type="active site" evidence="15">
    <location>
        <position position="109"/>
    </location>
</feature>
<dbReference type="InterPro" id="IPR017961">
    <property type="entry name" value="DNA_pol_Y-fam_little_finger"/>
</dbReference>
<dbReference type="HAMAP" id="MF_01113">
    <property type="entry name" value="DNApol_IV"/>
    <property type="match status" value="1"/>
</dbReference>
<dbReference type="InterPro" id="IPR043128">
    <property type="entry name" value="Rev_trsase/Diguanyl_cyclase"/>
</dbReference>
<dbReference type="InterPro" id="IPR050116">
    <property type="entry name" value="DNA_polymerase-Y"/>
</dbReference>
<evidence type="ECO:0000256" key="12">
    <source>
        <dbReference type="ARBA" id="ARBA00023125"/>
    </source>
</evidence>
<evidence type="ECO:0000256" key="1">
    <source>
        <dbReference type="ARBA" id="ARBA00004496"/>
    </source>
</evidence>
<dbReference type="SUPFAM" id="SSF56672">
    <property type="entry name" value="DNA/RNA polymerases"/>
    <property type="match status" value="1"/>
</dbReference>
<dbReference type="PANTHER" id="PTHR11076:SF33">
    <property type="entry name" value="DNA POLYMERASE KAPPA"/>
    <property type="match status" value="1"/>
</dbReference>
<evidence type="ECO:0000256" key="11">
    <source>
        <dbReference type="ARBA" id="ARBA00022932"/>
    </source>
</evidence>
<comment type="subcellular location">
    <subcellularLocation>
        <location evidence="1 15">Cytoplasm</location>
    </subcellularLocation>
</comment>
<dbReference type="SUPFAM" id="SSF100879">
    <property type="entry name" value="Lesion bypass DNA polymerase (Y-family), little finger domain"/>
    <property type="match status" value="1"/>
</dbReference>
<dbReference type="GO" id="GO:0006281">
    <property type="term" value="P:DNA repair"/>
    <property type="evidence" value="ECO:0007669"/>
    <property type="project" value="UniProtKB-UniRule"/>
</dbReference>
<protein>
    <recommendedName>
        <fullName evidence="15">DNA polymerase IV</fullName>
        <shortName evidence="15">Pol IV</shortName>
        <ecNumber evidence="15">2.7.7.7</ecNumber>
    </recommendedName>
</protein>
<comment type="caution">
    <text evidence="17">The sequence shown here is derived from an EMBL/GenBank/DDBJ whole genome shotgun (WGS) entry which is preliminary data.</text>
</comment>
<dbReference type="EMBL" id="NDXW01000001">
    <property type="protein sequence ID" value="RDH45304.1"/>
    <property type="molecule type" value="Genomic_DNA"/>
</dbReference>
<dbReference type="RefSeq" id="WP_094788286.1">
    <property type="nucleotide sequence ID" value="NZ_NDXW01000001.1"/>
</dbReference>
<keyword evidence="18" id="KW-1185">Reference proteome</keyword>
<dbReference type="GO" id="GO:0006261">
    <property type="term" value="P:DNA-templated DNA replication"/>
    <property type="evidence" value="ECO:0007669"/>
    <property type="project" value="UniProtKB-UniRule"/>
</dbReference>
<name>A0A4P9VSF5_9GAMM</name>
<evidence type="ECO:0000256" key="15">
    <source>
        <dbReference type="HAMAP-Rule" id="MF_01113"/>
    </source>
</evidence>
<organism evidence="17 18">
    <name type="scientific">Zooshikella ganghwensis</name>
    <dbReference type="NCBI Taxonomy" id="202772"/>
    <lineage>
        <taxon>Bacteria</taxon>
        <taxon>Pseudomonadati</taxon>
        <taxon>Pseudomonadota</taxon>
        <taxon>Gammaproteobacteria</taxon>
        <taxon>Oceanospirillales</taxon>
        <taxon>Zooshikellaceae</taxon>
        <taxon>Zooshikella</taxon>
    </lineage>
</organism>
<dbReference type="NCBIfam" id="NF002677">
    <property type="entry name" value="PRK02406.1"/>
    <property type="match status" value="1"/>
</dbReference>
<evidence type="ECO:0000259" key="16">
    <source>
        <dbReference type="PROSITE" id="PS50173"/>
    </source>
</evidence>
<dbReference type="InterPro" id="IPR022880">
    <property type="entry name" value="DNApol_IV"/>
</dbReference>
<dbReference type="GO" id="GO:0042276">
    <property type="term" value="P:error-prone translesion synthesis"/>
    <property type="evidence" value="ECO:0007669"/>
    <property type="project" value="TreeGrafter"/>
</dbReference>
<feature type="domain" description="UmuC" evidence="16">
    <location>
        <begin position="9"/>
        <end position="190"/>
    </location>
</feature>
<dbReference type="Proteomes" id="UP000257039">
    <property type="component" value="Unassembled WGS sequence"/>
</dbReference>
<dbReference type="Pfam" id="PF21999">
    <property type="entry name" value="IMS_HHH_1"/>
    <property type="match status" value="1"/>
</dbReference>
<dbReference type="AlphaFoldDB" id="A0A4P9VSF5"/>
<dbReference type="GO" id="GO:0009432">
    <property type="term" value="P:SOS response"/>
    <property type="evidence" value="ECO:0007669"/>
    <property type="project" value="TreeGrafter"/>
</dbReference>
<dbReference type="Gene3D" id="3.40.1170.60">
    <property type="match status" value="1"/>
</dbReference>
<comment type="cofactor">
    <cofactor evidence="15">
        <name>Mg(2+)</name>
        <dbReference type="ChEBI" id="CHEBI:18420"/>
    </cofactor>
    <text evidence="15">Binds 2 magnesium ions per subunit.</text>
</comment>
<keyword evidence="5 15" id="KW-0808">Transferase</keyword>
<dbReference type="Pfam" id="PF11799">
    <property type="entry name" value="IMS_C"/>
    <property type="match status" value="1"/>
</dbReference>